<evidence type="ECO:0000259" key="16">
    <source>
        <dbReference type="PROSITE" id="PS51398"/>
    </source>
</evidence>
<evidence type="ECO:0000256" key="4">
    <source>
        <dbReference type="ARBA" id="ARBA00009390"/>
    </source>
</evidence>
<dbReference type="InterPro" id="IPR038765">
    <property type="entry name" value="Papain-like_cys_pep_sf"/>
</dbReference>
<reference evidence="17 18" key="2">
    <citation type="submission" date="2017-04" db="EMBL/GenBank/DDBJ databases">
        <title>CpG methylation of centromeres and impact of large insertions on vertebrate speciation.</title>
        <authorList>
            <person name="Ichikawa K."/>
            <person name="Yoshimura J."/>
            <person name="Morishita S."/>
        </authorList>
    </citation>
    <scope>NUCLEOTIDE SEQUENCE</scope>
    <source>
        <strain evidence="17 18">HSOK</strain>
    </source>
</reference>
<comment type="catalytic activity">
    <reaction evidence="1">
        <text>Hydrolysis of an N(4)-(acetyl-beta-D-glucosaminyl)asparagine residue in which the glucosamine residue may be further glycosylated, to yield a (substituted) N-acetyl-beta-D-glucosaminylamine and a peptide containing an aspartate residue.</text>
        <dbReference type="EC" id="3.5.1.52"/>
    </reaction>
</comment>
<dbReference type="CDD" id="cd10459">
    <property type="entry name" value="PUB_PNGase"/>
    <property type="match status" value="1"/>
</dbReference>
<dbReference type="Gene3D" id="2.20.25.10">
    <property type="match status" value="1"/>
</dbReference>
<evidence type="ECO:0000256" key="9">
    <source>
        <dbReference type="ARBA" id="ARBA00022801"/>
    </source>
</evidence>
<comment type="subcellular location">
    <subcellularLocation>
        <location evidence="3">Cytoplasm</location>
    </subcellularLocation>
</comment>
<dbReference type="GO" id="GO:0006516">
    <property type="term" value="P:glycoprotein catabolic process"/>
    <property type="evidence" value="ECO:0007669"/>
    <property type="project" value="InterPro"/>
</dbReference>
<evidence type="ECO:0000256" key="2">
    <source>
        <dbReference type="ARBA" id="ARBA00001947"/>
    </source>
</evidence>
<dbReference type="GO" id="GO:0005737">
    <property type="term" value="C:cytoplasm"/>
    <property type="evidence" value="ECO:0007669"/>
    <property type="project" value="UniProtKB-SubCell"/>
</dbReference>
<dbReference type="FunFam" id="2.20.25.10:FF:000011">
    <property type="entry name" value="peptide-N(4)-(N-acetyl-beta- glucosaminyl)asparagine amidase"/>
    <property type="match status" value="1"/>
</dbReference>
<evidence type="ECO:0000256" key="3">
    <source>
        <dbReference type="ARBA" id="ARBA00004496"/>
    </source>
</evidence>
<reference evidence="17" key="3">
    <citation type="submission" date="2025-08" db="UniProtKB">
        <authorList>
            <consortium name="Ensembl"/>
        </authorList>
    </citation>
    <scope>IDENTIFICATION</scope>
    <source>
        <strain evidence="17">HSOK</strain>
    </source>
</reference>
<dbReference type="InterPro" id="IPR038680">
    <property type="entry name" value="PAW_sf"/>
</dbReference>
<dbReference type="PANTHER" id="PTHR12143:SF19">
    <property type="entry name" value="PEPTIDE-N(4)-(N-ACETYL-BETA-GLUCOSAMINYL)ASPARAGINE AMIDASE"/>
    <property type="match status" value="1"/>
</dbReference>
<reference key="1">
    <citation type="journal article" date="2007" name="Nature">
        <title>The medaka draft genome and insights into vertebrate genome evolution.</title>
        <authorList>
            <person name="Kasahara M."/>
            <person name="Naruse K."/>
            <person name="Sasaki S."/>
            <person name="Nakatani Y."/>
            <person name="Qu W."/>
            <person name="Ahsan B."/>
            <person name="Yamada T."/>
            <person name="Nagayasu Y."/>
            <person name="Doi K."/>
            <person name="Kasai Y."/>
            <person name="Jindo T."/>
            <person name="Kobayashi D."/>
            <person name="Shimada A."/>
            <person name="Toyoda A."/>
            <person name="Kuroki Y."/>
            <person name="Fujiyama A."/>
            <person name="Sasaki T."/>
            <person name="Shimizu A."/>
            <person name="Asakawa S."/>
            <person name="Shimizu N."/>
            <person name="Hashimoto S."/>
            <person name="Yang J."/>
            <person name="Lee Y."/>
            <person name="Matsushima K."/>
            <person name="Sugano S."/>
            <person name="Sakaizumi M."/>
            <person name="Narita T."/>
            <person name="Ohishi K."/>
            <person name="Haga S."/>
            <person name="Ohta F."/>
            <person name="Nomoto H."/>
            <person name="Nogata K."/>
            <person name="Morishita T."/>
            <person name="Endo T."/>
            <person name="Shin-I T."/>
            <person name="Takeda H."/>
            <person name="Morishita S."/>
            <person name="Kohara Y."/>
        </authorList>
    </citation>
    <scope>NUCLEOTIDE SEQUENCE [LARGE SCALE GENOMIC DNA]</scope>
    <source>
        <strain>Hd-rR</strain>
    </source>
</reference>
<dbReference type="InterPro" id="IPR006588">
    <property type="entry name" value="Peptide_N_glycanase_PAW_dom"/>
</dbReference>
<dbReference type="SMART" id="SM00460">
    <property type="entry name" value="TGc"/>
    <property type="match status" value="1"/>
</dbReference>
<evidence type="ECO:0000256" key="15">
    <source>
        <dbReference type="SAM" id="MobiDB-lite"/>
    </source>
</evidence>
<evidence type="ECO:0000256" key="7">
    <source>
        <dbReference type="ARBA" id="ARBA00022490"/>
    </source>
</evidence>
<evidence type="ECO:0000256" key="10">
    <source>
        <dbReference type="ARBA" id="ARBA00022833"/>
    </source>
</evidence>
<dbReference type="Gene3D" id="1.20.58.2190">
    <property type="match status" value="1"/>
</dbReference>
<evidence type="ECO:0000313" key="17">
    <source>
        <dbReference type="Ensembl" id="ENSORLP00015004461.1"/>
    </source>
</evidence>
<feature type="compositionally biased region" description="Low complexity" evidence="15">
    <location>
        <begin position="117"/>
        <end position="151"/>
    </location>
</feature>
<comment type="cofactor">
    <cofactor evidence="2">
        <name>Zn(2+)</name>
        <dbReference type="ChEBI" id="CHEBI:29105"/>
    </cofactor>
</comment>
<reference evidence="17" key="4">
    <citation type="submission" date="2025-09" db="UniProtKB">
        <authorList>
            <consortium name="Ensembl"/>
        </authorList>
    </citation>
    <scope>IDENTIFICATION</scope>
    <source>
        <strain evidence="17">HSOK</strain>
    </source>
</reference>
<dbReference type="SUPFAM" id="SSF54001">
    <property type="entry name" value="Cysteine proteinases"/>
    <property type="match status" value="1"/>
</dbReference>
<dbReference type="Gene3D" id="2.60.120.1020">
    <property type="entry name" value="Peptide N glycanase, PAW domain"/>
    <property type="match status" value="1"/>
</dbReference>
<dbReference type="Ensembl" id="ENSORLT00015007560.1">
    <property type="protein sequence ID" value="ENSORLP00015004461.1"/>
    <property type="gene ID" value="ENSORLG00015005219.1"/>
</dbReference>
<dbReference type="InterPro" id="IPR002931">
    <property type="entry name" value="Transglutaminase-like"/>
</dbReference>
<evidence type="ECO:0000256" key="1">
    <source>
        <dbReference type="ARBA" id="ARBA00001650"/>
    </source>
</evidence>
<feature type="region of interest" description="Disordered" evidence="15">
    <location>
        <begin position="112"/>
        <end position="157"/>
    </location>
</feature>
<sequence>MSLSPAVTTLCENSTDVFLDAAKLLLTYADNILRYPNVEKYRSIRIGNPTFSTKLLPIKGAVECLFEMGFEEAETHLVFPKAASVEQLRLVRESIAAERDQRLKGECPVPPAAQRVASAQQSPTAAAAPAAAPTAAGPTAAPTPPAGASGQLAEFSAQQPSSLESSMSFFLILQSNFQHVLQYESPELQQKALSVIPQQKLSDAAGLGLNQAREADPGCKLGTEDFLVLELLRWFKQSFFSWVDCLPCSHCGGPTQNAGSLSATTDDLHWGAQRVENHFCQSCRLSTRFPRYNNPEKLLQTRRGRCGEWANCFTLCCRAMGLEARYIWDSTDHVWTEVYSAAQRRWLHCDPCENVCDKPLLYEVGWGKKLAYILAFSKDQVVDVTWRYSCKHAEVLRRRTRVQEGWLLHAIDGLNASRQQPLSSDRKKELTQRLLVELVEFISPKKPKPGELGGRNSGSLAWRVARGETGAQASTQAAGFVFSPTETEKGNKLLHVRYSAIKDQYCRVSNDNETIPRWDGCLWTKESVFRKEECDWQMVYIARTEDSSVGRISWKFDFAPAGMTIQSVSIKVSSTTFHSGKVRWHVQAGDKSKEVPGDGTLQVLPGLCGSSDLLVEAELSGGDGDTSWQHAQLFRQSLKDEEESSFEVIVSLQEDS</sequence>
<dbReference type="EC" id="3.5.1.52" evidence="5"/>
<dbReference type="InterPro" id="IPR050883">
    <property type="entry name" value="PNGase"/>
</dbReference>
<keyword evidence="9" id="KW-0378">Hydrolase</keyword>
<dbReference type="Pfam" id="PF01841">
    <property type="entry name" value="Transglut_core"/>
    <property type="match status" value="1"/>
</dbReference>
<keyword evidence="10" id="KW-0862">Zinc</keyword>
<comment type="function">
    <text evidence="11">Specifically deglycosylates the denatured form of N-linked glycoproteins in the cytoplasm and assists their proteasome-mediated degradation. Cleaves the beta-aspartyl-glucosamine (GlcNAc) of the glycan and the amide side chain of Asn, converting Asn to Asp. Prefers proteins containing high-mannose over those bearing complex type oligosaccharides. Can recognize misfolded proteins in the endoplasmic reticulum that are exported to the cytosol to be destroyed and deglycosylate them, while it has no activity toward native proteins. Deglycosylation is a prerequisite for subsequent proteasome-mediated degradation of some, but not all, misfolded glycoproteins.</text>
</comment>
<protein>
    <recommendedName>
        <fullName evidence="6">Peptide-N(4)-(N-acetyl-beta-glucosaminyl)asparagine amidase</fullName>
        <ecNumber evidence="5">3.5.1.52</ecNumber>
    </recommendedName>
    <alternativeName>
        <fullName evidence="12">N-glycanase 1</fullName>
    </alternativeName>
    <alternativeName>
        <fullName evidence="13">Peptide:N-glycanase</fullName>
    </alternativeName>
</protein>
<dbReference type="SUPFAM" id="SSF143503">
    <property type="entry name" value="PUG domain-like"/>
    <property type="match status" value="1"/>
</dbReference>
<evidence type="ECO:0000256" key="8">
    <source>
        <dbReference type="ARBA" id="ARBA00022723"/>
    </source>
</evidence>
<evidence type="ECO:0000256" key="6">
    <source>
        <dbReference type="ARBA" id="ARBA00018546"/>
    </source>
</evidence>
<dbReference type="GO" id="GO:0000224">
    <property type="term" value="F:peptide-N4-(N-acetyl-beta-glucosaminyl)asparagine amidase activity"/>
    <property type="evidence" value="ECO:0007669"/>
    <property type="project" value="UniProtKB-EC"/>
</dbReference>
<evidence type="ECO:0000313" key="18">
    <source>
        <dbReference type="Proteomes" id="UP000265200"/>
    </source>
</evidence>
<dbReference type="SMART" id="SM00613">
    <property type="entry name" value="PAW"/>
    <property type="match status" value="1"/>
</dbReference>
<dbReference type="PANTHER" id="PTHR12143">
    <property type="entry name" value="PEPTIDE N-GLYCANASE PNGASE -RELATED"/>
    <property type="match status" value="1"/>
</dbReference>
<dbReference type="Pfam" id="PF09409">
    <property type="entry name" value="PUB"/>
    <property type="match status" value="1"/>
</dbReference>
<organism evidence="17 18">
    <name type="scientific">Oryzias latipes</name>
    <name type="common">Japanese rice fish</name>
    <name type="synonym">Japanese killifish</name>
    <dbReference type="NCBI Taxonomy" id="8090"/>
    <lineage>
        <taxon>Eukaryota</taxon>
        <taxon>Metazoa</taxon>
        <taxon>Chordata</taxon>
        <taxon>Craniata</taxon>
        <taxon>Vertebrata</taxon>
        <taxon>Euteleostomi</taxon>
        <taxon>Actinopterygii</taxon>
        <taxon>Neopterygii</taxon>
        <taxon>Teleostei</taxon>
        <taxon>Neoteleostei</taxon>
        <taxon>Acanthomorphata</taxon>
        <taxon>Ovalentaria</taxon>
        <taxon>Atherinomorphae</taxon>
        <taxon>Beloniformes</taxon>
        <taxon>Adrianichthyidae</taxon>
        <taxon>Oryziinae</taxon>
        <taxon>Oryzias</taxon>
    </lineage>
</organism>
<evidence type="ECO:0000256" key="12">
    <source>
        <dbReference type="ARBA" id="ARBA00029604"/>
    </source>
</evidence>
<evidence type="ECO:0000256" key="13">
    <source>
        <dbReference type="ARBA" id="ARBA00032901"/>
    </source>
</evidence>
<dbReference type="InterPro" id="IPR008979">
    <property type="entry name" value="Galactose-bd-like_sf"/>
</dbReference>
<dbReference type="Gene3D" id="3.10.620.30">
    <property type="match status" value="1"/>
</dbReference>
<evidence type="ECO:0000256" key="11">
    <source>
        <dbReference type="ARBA" id="ARBA00024870"/>
    </source>
</evidence>
<proteinExistence type="inferred from homology"/>
<dbReference type="FunFam" id="2.60.120.1020:FF:000001">
    <property type="entry name" value="Peptide-N(4)-(N-acetyl-beta-glucosaminyl)asparagine amidase"/>
    <property type="match status" value="1"/>
</dbReference>
<dbReference type="SUPFAM" id="SSF49785">
    <property type="entry name" value="Galactose-binding domain-like"/>
    <property type="match status" value="1"/>
</dbReference>
<keyword evidence="7" id="KW-0963">Cytoplasm</keyword>
<evidence type="ECO:0000256" key="14">
    <source>
        <dbReference type="PROSITE-ProRule" id="PRU00731"/>
    </source>
</evidence>
<keyword evidence="8" id="KW-0479">Metal-binding</keyword>
<feature type="domain" description="PAW" evidence="16">
    <location>
        <begin position="451"/>
        <end position="655"/>
    </location>
</feature>
<dbReference type="AlphaFoldDB" id="A0A3P9H9I3"/>
<dbReference type="PROSITE" id="PS51398">
    <property type="entry name" value="PAW"/>
    <property type="match status" value="1"/>
</dbReference>
<dbReference type="InterPro" id="IPR036339">
    <property type="entry name" value="PUB-like_dom_sf"/>
</dbReference>
<dbReference type="Pfam" id="PF04721">
    <property type="entry name" value="PAW"/>
    <property type="match status" value="1"/>
</dbReference>
<dbReference type="SMART" id="SM00580">
    <property type="entry name" value="PUG"/>
    <property type="match status" value="1"/>
</dbReference>
<evidence type="ECO:0000256" key="5">
    <source>
        <dbReference type="ARBA" id="ARBA00012158"/>
    </source>
</evidence>
<dbReference type="GO" id="GO:0046872">
    <property type="term" value="F:metal ion binding"/>
    <property type="evidence" value="ECO:0007669"/>
    <property type="project" value="UniProtKB-KW"/>
</dbReference>
<dbReference type="InterPro" id="IPR018997">
    <property type="entry name" value="PUB_domain"/>
</dbReference>
<name>A0A3P9H9I3_ORYLA</name>
<dbReference type="Proteomes" id="UP000265200">
    <property type="component" value="Chromosome 11"/>
</dbReference>
<dbReference type="FunFam" id="1.20.58.2190:FF:000001">
    <property type="entry name" value="peptide-N(4)-(N-acetyl-beta- glucosaminyl)asparagine amidase"/>
    <property type="match status" value="1"/>
</dbReference>
<accession>A0A3P9H9I3</accession>
<comment type="similarity">
    <text evidence="4 14">Belongs to the transglutaminase-like superfamily. PNGase family.</text>
</comment>